<gene>
    <name evidence="1" type="ORF">EYF80_047055</name>
</gene>
<evidence type="ECO:0000313" key="2">
    <source>
        <dbReference type="Proteomes" id="UP000314294"/>
    </source>
</evidence>
<sequence>MAIYLRWRLEASCGRRIGSFEKGEEKSAHFVRSYYLFRPTQGRGAGEQDGPFGALDEGRQNLGSRRVPGFEVVRLVHHDHGEPLPAQSLHQGARVRGHMSCLYMKRGDAAQRSGAYLQQRIDTHEADRLMSPGCSSGIHRSSSSIQGYFRDEGTTTRRGHSFRKAYATAMACTVFPRPIWTTPKKNRTGVCRRKRLGTKERCAGMTN</sequence>
<reference evidence="1 2" key="1">
    <citation type="submission" date="2019-03" db="EMBL/GenBank/DDBJ databases">
        <title>First draft genome of Liparis tanakae, snailfish: a comprehensive survey of snailfish specific genes.</title>
        <authorList>
            <person name="Kim W."/>
            <person name="Song I."/>
            <person name="Jeong J.-H."/>
            <person name="Kim D."/>
            <person name="Kim S."/>
            <person name="Ryu S."/>
            <person name="Song J.Y."/>
            <person name="Lee S.K."/>
        </authorList>
    </citation>
    <scope>NUCLEOTIDE SEQUENCE [LARGE SCALE GENOMIC DNA]</scope>
    <source>
        <tissue evidence="1">Muscle</tissue>
    </source>
</reference>
<protein>
    <submittedName>
        <fullName evidence="1">Uncharacterized protein</fullName>
    </submittedName>
</protein>
<organism evidence="1 2">
    <name type="scientific">Liparis tanakae</name>
    <name type="common">Tanaka's snailfish</name>
    <dbReference type="NCBI Taxonomy" id="230148"/>
    <lineage>
        <taxon>Eukaryota</taxon>
        <taxon>Metazoa</taxon>
        <taxon>Chordata</taxon>
        <taxon>Craniata</taxon>
        <taxon>Vertebrata</taxon>
        <taxon>Euteleostomi</taxon>
        <taxon>Actinopterygii</taxon>
        <taxon>Neopterygii</taxon>
        <taxon>Teleostei</taxon>
        <taxon>Neoteleostei</taxon>
        <taxon>Acanthomorphata</taxon>
        <taxon>Eupercaria</taxon>
        <taxon>Perciformes</taxon>
        <taxon>Cottioidei</taxon>
        <taxon>Cottales</taxon>
        <taxon>Liparidae</taxon>
        <taxon>Liparis</taxon>
    </lineage>
</organism>
<proteinExistence type="predicted"/>
<keyword evidence="2" id="KW-1185">Reference proteome</keyword>
<accession>A0A4Z2FNQ2</accession>
<evidence type="ECO:0000313" key="1">
    <source>
        <dbReference type="EMBL" id="TNN42759.1"/>
    </source>
</evidence>
<dbReference type="AlphaFoldDB" id="A0A4Z2FNQ2"/>
<name>A0A4Z2FNQ2_9TELE</name>
<dbReference type="EMBL" id="SRLO01001015">
    <property type="protein sequence ID" value="TNN42759.1"/>
    <property type="molecule type" value="Genomic_DNA"/>
</dbReference>
<dbReference type="Proteomes" id="UP000314294">
    <property type="component" value="Unassembled WGS sequence"/>
</dbReference>
<comment type="caution">
    <text evidence="1">The sequence shown here is derived from an EMBL/GenBank/DDBJ whole genome shotgun (WGS) entry which is preliminary data.</text>
</comment>